<keyword evidence="2" id="KW-1185">Reference proteome</keyword>
<dbReference type="AlphaFoldDB" id="A0A8K0UQ12"/>
<gene>
    <name evidence="1" type="ORF">BXZ70DRAFT_100652</name>
</gene>
<evidence type="ECO:0000313" key="1">
    <source>
        <dbReference type="EMBL" id="KAH8101539.1"/>
    </source>
</evidence>
<dbReference type="Proteomes" id="UP000813824">
    <property type="component" value="Unassembled WGS sequence"/>
</dbReference>
<sequence length="168" mass="17631">STYTSLVGEVFACIYKYTTFCPLRQHPHLSISMRATFLAAVVLAVITARGATIQVTSAQDGPALIYPYGNFTVEDTVKEANFDGSGNVVNSNHLTVDSAEIDQAANGGVAESNDGSGANTRRELVSINLHPDFGVGTSGQPCDPNGGDEANVERNLFPISLNAGNAPQ</sequence>
<name>A0A8K0UQ12_9AGAR</name>
<evidence type="ECO:0000313" key="2">
    <source>
        <dbReference type="Proteomes" id="UP000813824"/>
    </source>
</evidence>
<organism evidence="1 2">
    <name type="scientific">Cristinia sonorae</name>
    <dbReference type="NCBI Taxonomy" id="1940300"/>
    <lineage>
        <taxon>Eukaryota</taxon>
        <taxon>Fungi</taxon>
        <taxon>Dikarya</taxon>
        <taxon>Basidiomycota</taxon>
        <taxon>Agaricomycotina</taxon>
        <taxon>Agaricomycetes</taxon>
        <taxon>Agaricomycetidae</taxon>
        <taxon>Agaricales</taxon>
        <taxon>Pleurotineae</taxon>
        <taxon>Stephanosporaceae</taxon>
        <taxon>Cristinia</taxon>
    </lineage>
</organism>
<protein>
    <submittedName>
        <fullName evidence="1">Uncharacterized protein</fullName>
    </submittedName>
</protein>
<comment type="caution">
    <text evidence="1">The sequence shown here is derived from an EMBL/GenBank/DDBJ whole genome shotgun (WGS) entry which is preliminary data.</text>
</comment>
<reference evidence="1" key="1">
    <citation type="journal article" date="2021" name="New Phytol.">
        <title>Evolutionary innovations through gain and loss of genes in the ectomycorrhizal Boletales.</title>
        <authorList>
            <person name="Wu G."/>
            <person name="Miyauchi S."/>
            <person name="Morin E."/>
            <person name="Kuo A."/>
            <person name="Drula E."/>
            <person name="Varga T."/>
            <person name="Kohler A."/>
            <person name="Feng B."/>
            <person name="Cao Y."/>
            <person name="Lipzen A."/>
            <person name="Daum C."/>
            <person name="Hundley H."/>
            <person name="Pangilinan J."/>
            <person name="Johnson J."/>
            <person name="Barry K."/>
            <person name="LaButti K."/>
            <person name="Ng V."/>
            <person name="Ahrendt S."/>
            <person name="Min B."/>
            <person name="Choi I.G."/>
            <person name="Park H."/>
            <person name="Plett J.M."/>
            <person name="Magnuson J."/>
            <person name="Spatafora J.W."/>
            <person name="Nagy L.G."/>
            <person name="Henrissat B."/>
            <person name="Grigoriev I.V."/>
            <person name="Yang Z.L."/>
            <person name="Xu J."/>
            <person name="Martin F.M."/>
        </authorList>
    </citation>
    <scope>NUCLEOTIDE SEQUENCE</scope>
    <source>
        <strain evidence="1">KKN 215</strain>
    </source>
</reference>
<accession>A0A8K0UQ12</accession>
<dbReference type="EMBL" id="JAEVFJ010000012">
    <property type="protein sequence ID" value="KAH8101539.1"/>
    <property type="molecule type" value="Genomic_DNA"/>
</dbReference>
<proteinExistence type="predicted"/>
<feature type="non-terminal residue" evidence="1">
    <location>
        <position position="1"/>
    </location>
</feature>